<sequence length="200" mass="22912">MAISAALDFISEENSGIISWLIVTDSMSVLMALDNNKLDASTNYIIYRIKEKYFTLQSRDFDIKFLWTPSHIGVSGNENADTLARAIVDVRNAEIKSVAIPCSDLLPKIKEDNIRRWLEDWQETLQIKGTWYAKINTAIGSAPWFTKAQFHRSKLFYSLLCRLRFGHGRFNAHLARMKIIASPKCIDCNLDKDQTLNHID</sequence>
<proteinExistence type="predicted"/>
<accession>A0AAD7YWP7</accession>
<evidence type="ECO:0000259" key="1">
    <source>
        <dbReference type="PROSITE" id="PS50879"/>
    </source>
</evidence>
<evidence type="ECO:0000313" key="2">
    <source>
        <dbReference type="EMBL" id="KAJ8728962.1"/>
    </source>
</evidence>
<protein>
    <recommendedName>
        <fullName evidence="1">RNase H type-1 domain-containing protein</fullName>
    </recommendedName>
</protein>
<dbReference type="GO" id="GO:0004523">
    <property type="term" value="F:RNA-DNA hybrid ribonuclease activity"/>
    <property type="evidence" value="ECO:0007669"/>
    <property type="project" value="InterPro"/>
</dbReference>
<dbReference type="PROSITE" id="PS50879">
    <property type="entry name" value="RNASE_H_1"/>
    <property type="match status" value="1"/>
</dbReference>
<dbReference type="InterPro" id="IPR002156">
    <property type="entry name" value="RNaseH_domain"/>
</dbReference>
<comment type="caution">
    <text evidence="2">The sequence shown here is derived from an EMBL/GenBank/DDBJ whole genome shotgun (WGS) entry which is preliminary data.</text>
</comment>
<organism evidence="2 3">
    <name type="scientific">Mythimna separata</name>
    <name type="common">Oriental armyworm</name>
    <name type="synonym">Pseudaletia separata</name>
    <dbReference type="NCBI Taxonomy" id="271217"/>
    <lineage>
        <taxon>Eukaryota</taxon>
        <taxon>Metazoa</taxon>
        <taxon>Ecdysozoa</taxon>
        <taxon>Arthropoda</taxon>
        <taxon>Hexapoda</taxon>
        <taxon>Insecta</taxon>
        <taxon>Pterygota</taxon>
        <taxon>Neoptera</taxon>
        <taxon>Endopterygota</taxon>
        <taxon>Lepidoptera</taxon>
        <taxon>Glossata</taxon>
        <taxon>Ditrysia</taxon>
        <taxon>Noctuoidea</taxon>
        <taxon>Noctuidae</taxon>
        <taxon>Noctuinae</taxon>
        <taxon>Hadenini</taxon>
        <taxon>Mythimna</taxon>
    </lineage>
</organism>
<keyword evidence="3" id="KW-1185">Reference proteome</keyword>
<dbReference type="SUPFAM" id="SSF53098">
    <property type="entry name" value="Ribonuclease H-like"/>
    <property type="match status" value="1"/>
</dbReference>
<dbReference type="EMBL" id="JARGEI010000007">
    <property type="protein sequence ID" value="KAJ8728962.1"/>
    <property type="molecule type" value="Genomic_DNA"/>
</dbReference>
<dbReference type="Gene3D" id="3.30.420.10">
    <property type="entry name" value="Ribonuclease H-like superfamily/Ribonuclease H"/>
    <property type="match status" value="1"/>
</dbReference>
<gene>
    <name evidence="2" type="ORF">PYW07_006658</name>
</gene>
<reference evidence="2" key="1">
    <citation type="submission" date="2023-03" db="EMBL/GenBank/DDBJ databases">
        <title>Chromosome-level genomes of two armyworms, Mythimna separata and Mythimna loreyi, provide insights into the biosynthesis and reception of sex pheromones.</title>
        <authorList>
            <person name="Zhao H."/>
        </authorList>
    </citation>
    <scope>NUCLEOTIDE SEQUENCE</scope>
    <source>
        <strain evidence="2">BeijingLab</strain>
        <tissue evidence="2">Pupa</tissue>
    </source>
</reference>
<feature type="domain" description="RNase H type-1" evidence="1">
    <location>
        <begin position="1"/>
        <end position="89"/>
    </location>
</feature>
<evidence type="ECO:0000313" key="3">
    <source>
        <dbReference type="Proteomes" id="UP001231518"/>
    </source>
</evidence>
<dbReference type="AlphaFoldDB" id="A0AAD7YWP7"/>
<name>A0AAD7YWP7_MYTSE</name>
<dbReference type="InterPro" id="IPR012337">
    <property type="entry name" value="RNaseH-like_sf"/>
</dbReference>
<dbReference type="GO" id="GO:0003676">
    <property type="term" value="F:nucleic acid binding"/>
    <property type="evidence" value="ECO:0007669"/>
    <property type="project" value="InterPro"/>
</dbReference>
<dbReference type="CDD" id="cd09276">
    <property type="entry name" value="Rnase_HI_RT_non_LTR"/>
    <property type="match status" value="1"/>
</dbReference>
<dbReference type="Proteomes" id="UP001231518">
    <property type="component" value="Chromosome 19"/>
</dbReference>
<dbReference type="InterPro" id="IPR036397">
    <property type="entry name" value="RNaseH_sf"/>
</dbReference>